<feature type="domain" description="Helicase C-terminal" evidence="3">
    <location>
        <begin position="1"/>
        <end position="101"/>
    </location>
</feature>
<feature type="compositionally biased region" description="Gly residues" evidence="2">
    <location>
        <begin position="115"/>
        <end position="130"/>
    </location>
</feature>
<evidence type="ECO:0000259" key="3">
    <source>
        <dbReference type="PROSITE" id="PS51194"/>
    </source>
</evidence>
<feature type="region of interest" description="Disordered" evidence="2">
    <location>
        <begin position="112"/>
        <end position="131"/>
    </location>
</feature>
<keyword evidence="1" id="KW-0378">Hydrolase</keyword>
<dbReference type="Proteomes" id="UP000722791">
    <property type="component" value="Unassembled WGS sequence"/>
</dbReference>
<accession>A0A8J4G441</accession>
<reference evidence="4" key="1">
    <citation type="journal article" date="2021" name="Proc. Natl. Acad. Sci. U.S.A.">
        <title>Three genomes in the algal genus Volvox reveal the fate of a haploid sex-determining region after a transition to homothallism.</title>
        <authorList>
            <person name="Yamamoto K."/>
            <person name="Hamaji T."/>
            <person name="Kawai-Toyooka H."/>
            <person name="Matsuzaki R."/>
            <person name="Takahashi F."/>
            <person name="Nishimura Y."/>
            <person name="Kawachi M."/>
            <person name="Noguchi H."/>
            <person name="Minakuchi Y."/>
            <person name="Umen J.G."/>
            <person name="Toyoda A."/>
            <person name="Nozaki H."/>
        </authorList>
    </citation>
    <scope>NUCLEOTIDE SEQUENCE</scope>
    <source>
        <strain evidence="4">NIES-3785</strain>
    </source>
</reference>
<organism evidence="4 5">
    <name type="scientific">Volvox reticuliferus</name>
    <dbReference type="NCBI Taxonomy" id="1737510"/>
    <lineage>
        <taxon>Eukaryota</taxon>
        <taxon>Viridiplantae</taxon>
        <taxon>Chlorophyta</taxon>
        <taxon>core chlorophytes</taxon>
        <taxon>Chlorophyceae</taxon>
        <taxon>CS clade</taxon>
        <taxon>Chlamydomonadales</taxon>
        <taxon>Volvocaceae</taxon>
        <taxon>Volvox</taxon>
    </lineage>
</organism>
<dbReference type="Gene3D" id="3.40.50.300">
    <property type="entry name" value="P-loop containing nucleotide triphosphate hydrolases"/>
    <property type="match status" value="1"/>
</dbReference>
<feature type="compositionally biased region" description="Gly residues" evidence="2">
    <location>
        <begin position="237"/>
        <end position="266"/>
    </location>
</feature>
<dbReference type="SUPFAM" id="SSF52540">
    <property type="entry name" value="P-loop containing nucleoside triphosphate hydrolases"/>
    <property type="match status" value="1"/>
</dbReference>
<dbReference type="EMBL" id="BNCQ01000006">
    <property type="protein sequence ID" value="GIL98878.1"/>
    <property type="molecule type" value="Genomic_DNA"/>
</dbReference>
<comment type="caution">
    <text evidence="4">The sequence shown here is derived from an EMBL/GenBank/DDBJ whole genome shotgun (WGS) entry which is preliminary data.</text>
</comment>
<dbReference type="GO" id="GO:0016787">
    <property type="term" value="F:hydrolase activity"/>
    <property type="evidence" value="ECO:0007669"/>
    <property type="project" value="UniProtKB-KW"/>
</dbReference>
<gene>
    <name evidence="4" type="ORF">Vretimale_4211</name>
</gene>
<sequence length="288" mass="28972">SETFIFLLSLKAGGVGLNLQAADTVILYDTDWNPQLDLQAQARAHRIGQTREVRVFRLLTAGTIEQHIAAVAEEKRKFADSSITGGFFDGQTSAAERRDYLLKLLSATAPSVGDNGDGGDGGGGGGGGAKEAGMLSDSELNRLVARGPEELAFLEAEDEKRQRAVAGAAAGAGGEAAAAVLPSCGRYNRLLPGELCRPLAELAMEANRPKNPDEGKVFGRGMRRVNSLESPLAATARGGGAGGTASGSSGGGAVGRARGSSGGGADGKASSSRGCGSNSGGGAGGKIN</sequence>
<dbReference type="Pfam" id="PF00271">
    <property type="entry name" value="Helicase_C"/>
    <property type="match status" value="1"/>
</dbReference>
<dbReference type="InterPro" id="IPR001650">
    <property type="entry name" value="Helicase_C-like"/>
</dbReference>
<dbReference type="PROSITE" id="PS51194">
    <property type="entry name" value="HELICASE_CTER"/>
    <property type="match status" value="1"/>
</dbReference>
<dbReference type="InterPro" id="IPR027417">
    <property type="entry name" value="P-loop_NTPase"/>
</dbReference>
<dbReference type="PANTHER" id="PTHR10799">
    <property type="entry name" value="SNF2/RAD54 HELICASE FAMILY"/>
    <property type="match status" value="1"/>
</dbReference>
<dbReference type="CDD" id="cd18793">
    <property type="entry name" value="SF2_C_SNF"/>
    <property type="match status" value="1"/>
</dbReference>
<feature type="compositionally biased region" description="Gly residues" evidence="2">
    <location>
        <begin position="277"/>
        <end position="288"/>
    </location>
</feature>
<feature type="non-terminal residue" evidence="4">
    <location>
        <position position="1"/>
    </location>
</feature>
<feature type="non-terminal residue" evidence="4">
    <location>
        <position position="288"/>
    </location>
</feature>
<dbReference type="InterPro" id="IPR049730">
    <property type="entry name" value="SNF2/RAD54-like_C"/>
</dbReference>
<evidence type="ECO:0000313" key="4">
    <source>
        <dbReference type="EMBL" id="GIL98878.1"/>
    </source>
</evidence>
<evidence type="ECO:0000313" key="5">
    <source>
        <dbReference type="Proteomes" id="UP000722791"/>
    </source>
</evidence>
<evidence type="ECO:0000256" key="2">
    <source>
        <dbReference type="SAM" id="MobiDB-lite"/>
    </source>
</evidence>
<feature type="compositionally biased region" description="Low complexity" evidence="2">
    <location>
        <begin position="267"/>
        <end position="276"/>
    </location>
</feature>
<dbReference type="AlphaFoldDB" id="A0A8J4G441"/>
<protein>
    <recommendedName>
        <fullName evidence="3">Helicase C-terminal domain-containing protein</fullName>
    </recommendedName>
</protein>
<name>A0A8J4G441_9CHLO</name>
<feature type="region of interest" description="Disordered" evidence="2">
    <location>
        <begin position="233"/>
        <end position="288"/>
    </location>
</feature>
<proteinExistence type="predicted"/>
<evidence type="ECO:0000256" key="1">
    <source>
        <dbReference type="ARBA" id="ARBA00022801"/>
    </source>
</evidence>